<dbReference type="Proteomes" id="UP000520814">
    <property type="component" value="Unassembled WGS sequence"/>
</dbReference>
<dbReference type="InterPro" id="IPR025877">
    <property type="entry name" value="MobA-like_NTP_Trfase"/>
</dbReference>
<evidence type="ECO:0000313" key="2">
    <source>
        <dbReference type="EMBL" id="MBB6048793.1"/>
    </source>
</evidence>
<dbReference type="PANTHER" id="PTHR43777">
    <property type="entry name" value="MOLYBDENUM COFACTOR CYTIDYLYLTRANSFERASE"/>
    <property type="match status" value="1"/>
</dbReference>
<dbReference type="InterPro" id="IPR029044">
    <property type="entry name" value="Nucleotide-diphossugar_trans"/>
</dbReference>
<gene>
    <name evidence="2" type="ORF">HNQ39_000555</name>
</gene>
<sequence>MVLLAAGASVRLGQPKQLLPYQGKTLLRHAAELACNLPPHTPPLPLGEGGRGGEVLVGEVIVVLGANAEQIAPTLDGLPVTITLADGWQEGMAASLRAGIMAAGDCDAALVMLCDQPRVTTELLQALLQAWEPGSIVASDYGEALGPPCVFDRAYFPELLTLTGDSGARKLLKKYPCRTVAFPDGRVDVDTLTDWQAL</sequence>
<proteinExistence type="predicted"/>
<dbReference type="SUPFAM" id="SSF53448">
    <property type="entry name" value="Nucleotide-diphospho-sugar transferases"/>
    <property type="match status" value="1"/>
</dbReference>
<dbReference type="AlphaFoldDB" id="A0A7W9SMX4"/>
<feature type="domain" description="MobA-like NTP transferase" evidence="1">
    <location>
        <begin position="2"/>
        <end position="175"/>
    </location>
</feature>
<dbReference type="PANTHER" id="PTHR43777:SF1">
    <property type="entry name" value="MOLYBDENUM COFACTOR CYTIDYLYLTRANSFERASE"/>
    <property type="match status" value="1"/>
</dbReference>
<keyword evidence="3" id="KW-1185">Reference proteome</keyword>
<dbReference type="RefSeq" id="WP_221289766.1">
    <property type="nucleotide sequence ID" value="NZ_JACHGW010000001.1"/>
</dbReference>
<reference evidence="2 3" key="1">
    <citation type="submission" date="2020-08" db="EMBL/GenBank/DDBJ databases">
        <title>Genomic Encyclopedia of Type Strains, Phase IV (KMG-IV): sequencing the most valuable type-strain genomes for metagenomic binning, comparative biology and taxonomic classification.</title>
        <authorList>
            <person name="Goeker M."/>
        </authorList>
    </citation>
    <scope>NUCLEOTIDE SEQUENCE [LARGE SCALE GENOMIC DNA]</scope>
    <source>
        <strain evidence="2 3">DSM 23562</strain>
    </source>
</reference>
<keyword evidence="2" id="KW-0548">Nucleotidyltransferase</keyword>
<organism evidence="2 3">
    <name type="scientific">Armatimonas rosea</name>
    <dbReference type="NCBI Taxonomy" id="685828"/>
    <lineage>
        <taxon>Bacteria</taxon>
        <taxon>Bacillati</taxon>
        <taxon>Armatimonadota</taxon>
        <taxon>Armatimonadia</taxon>
        <taxon>Armatimonadales</taxon>
        <taxon>Armatimonadaceae</taxon>
        <taxon>Armatimonas</taxon>
    </lineage>
</organism>
<dbReference type="Pfam" id="PF12804">
    <property type="entry name" value="NTP_transf_3"/>
    <property type="match status" value="1"/>
</dbReference>
<comment type="caution">
    <text evidence="2">The sequence shown here is derived from an EMBL/GenBank/DDBJ whole genome shotgun (WGS) entry which is preliminary data.</text>
</comment>
<dbReference type="Gene3D" id="3.90.550.10">
    <property type="entry name" value="Spore Coat Polysaccharide Biosynthesis Protein SpsA, Chain A"/>
    <property type="match status" value="1"/>
</dbReference>
<dbReference type="EMBL" id="JACHGW010000001">
    <property type="protein sequence ID" value="MBB6048793.1"/>
    <property type="molecule type" value="Genomic_DNA"/>
</dbReference>
<accession>A0A7W9SMX4</accession>
<dbReference type="CDD" id="cd04182">
    <property type="entry name" value="GT_2_like_f"/>
    <property type="match status" value="1"/>
</dbReference>
<evidence type="ECO:0000313" key="3">
    <source>
        <dbReference type="Proteomes" id="UP000520814"/>
    </source>
</evidence>
<evidence type="ECO:0000259" key="1">
    <source>
        <dbReference type="Pfam" id="PF12804"/>
    </source>
</evidence>
<protein>
    <submittedName>
        <fullName evidence="2">Molybdenum cofactor cytidylyltransferase</fullName>
        <ecNumber evidence="2">2.7.7.76</ecNumber>
    </submittedName>
</protein>
<keyword evidence="2" id="KW-0808">Transferase</keyword>
<dbReference type="EC" id="2.7.7.76" evidence="2"/>
<dbReference type="GO" id="GO:0061602">
    <property type="term" value="F:molybdenum cofactor cytidylyltransferase activity"/>
    <property type="evidence" value="ECO:0007669"/>
    <property type="project" value="UniProtKB-EC"/>
</dbReference>
<name>A0A7W9SMX4_ARMRO</name>